<keyword evidence="1" id="KW-0812">Transmembrane</keyword>
<accession>A0A1J7INW5</accession>
<reference evidence="2 3" key="1">
    <citation type="submission" date="2016-10" db="EMBL/GenBank/DDBJ databases">
        <title>Draft genome sequence of Coniochaeta ligniaria NRRL30616, a lignocellulolytic fungus for bioabatement of inhibitors in plant biomass hydrolysates.</title>
        <authorList>
            <consortium name="DOE Joint Genome Institute"/>
            <person name="Jimenez D.J."/>
            <person name="Hector R.E."/>
            <person name="Riley R."/>
            <person name="Sun H."/>
            <person name="Grigoriev I.V."/>
            <person name="Van Elsas J.D."/>
            <person name="Nichols N.N."/>
        </authorList>
    </citation>
    <scope>NUCLEOTIDE SEQUENCE [LARGE SCALE GENOMIC DNA]</scope>
    <source>
        <strain evidence="2 3">NRRL 30616</strain>
    </source>
</reference>
<dbReference type="InParanoid" id="A0A1J7INW5"/>
<name>A0A1J7INW5_9PEZI</name>
<dbReference type="Proteomes" id="UP000182658">
    <property type="component" value="Unassembled WGS sequence"/>
</dbReference>
<keyword evidence="1" id="KW-1133">Transmembrane helix</keyword>
<dbReference type="AlphaFoldDB" id="A0A1J7INW5"/>
<sequence length="99" mass="10943">MKCFNAAHRNMLLETSDIEGQRRESQADDKRLKSPGSFPVAFDALCFCVFIITPDTIVLTIVGSRNLSLYDETVSRWGIGGRAKSNVVTLLESLTQPGH</sequence>
<gene>
    <name evidence="2" type="ORF">CONLIGDRAFT_414226</name>
</gene>
<keyword evidence="1" id="KW-0472">Membrane</keyword>
<dbReference type="EMBL" id="KV875098">
    <property type="protein sequence ID" value="OIW29303.1"/>
    <property type="molecule type" value="Genomic_DNA"/>
</dbReference>
<feature type="transmembrane region" description="Helical" evidence="1">
    <location>
        <begin position="40"/>
        <end position="62"/>
    </location>
</feature>
<protein>
    <submittedName>
        <fullName evidence="2">Uncharacterized protein</fullName>
    </submittedName>
</protein>
<evidence type="ECO:0000313" key="2">
    <source>
        <dbReference type="EMBL" id="OIW29303.1"/>
    </source>
</evidence>
<proteinExistence type="predicted"/>
<evidence type="ECO:0000313" key="3">
    <source>
        <dbReference type="Proteomes" id="UP000182658"/>
    </source>
</evidence>
<organism evidence="2 3">
    <name type="scientific">Coniochaeta ligniaria NRRL 30616</name>
    <dbReference type="NCBI Taxonomy" id="1408157"/>
    <lineage>
        <taxon>Eukaryota</taxon>
        <taxon>Fungi</taxon>
        <taxon>Dikarya</taxon>
        <taxon>Ascomycota</taxon>
        <taxon>Pezizomycotina</taxon>
        <taxon>Sordariomycetes</taxon>
        <taxon>Sordariomycetidae</taxon>
        <taxon>Coniochaetales</taxon>
        <taxon>Coniochaetaceae</taxon>
        <taxon>Coniochaeta</taxon>
    </lineage>
</organism>
<keyword evidence="3" id="KW-1185">Reference proteome</keyword>
<evidence type="ECO:0000256" key="1">
    <source>
        <dbReference type="SAM" id="Phobius"/>
    </source>
</evidence>